<dbReference type="InterPro" id="IPR053196">
    <property type="entry name" value="Lipoprotein_YbaY-like"/>
</dbReference>
<name>A0A837GBK3_9VIBR</name>
<dbReference type="EMBL" id="JXXR01000004">
    <property type="protein sequence ID" value="KJY76176.1"/>
    <property type="molecule type" value="Genomic_DNA"/>
</dbReference>
<organism evidence="1">
    <name type="scientific">Vibrio coralliilyticus</name>
    <dbReference type="NCBI Taxonomy" id="190893"/>
    <lineage>
        <taxon>Bacteria</taxon>
        <taxon>Pseudomonadati</taxon>
        <taxon>Pseudomonadota</taxon>
        <taxon>Gammaproteobacteria</taxon>
        <taxon>Vibrionales</taxon>
        <taxon>Vibrionaceae</taxon>
        <taxon>Vibrio</taxon>
    </lineage>
</organism>
<dbReference type="PANTHER" id="PTHR38013:SF1">
    <property type="entry name" value="GLYCOPROTEIN_POLYSACCHARIDE METABOLISM"/>
    <property type="match status" value="1"/>
</dbReference>
<dbReference type="AlphaFoldDB" id="A0A837GBK3"/>
<dbReference type="PANTHER" id="PTHR38013">
    <property type="entry name" value="GLYCOPROTEIN/POLYSACCHARIDE METABOLISM"/>
    <property type="match status" value="1"/>
</dbReference>
<comment type="caution">
    <text evidence="1">The sequence shown here is derived from an EMBL/GenBank/DDBJ whole genome shotgun (WGS) entry which is preliminary data.</text>
</comment>
<reference evidence="1" key="1">
    <citation type="journal article" date="2015" name="BMC Genomics">
        <title>Genome mining reveals unlocked bioactive potential of marine Gram-negative bacteria.</title>
        <authorList>
            <person name="Machado H."/>
            <person name="Sonnenschein E.C."/>
            <person name="Melchiorsen J."/>
            <person name="Gram L."/>
        </authorList>
    </citation>
    <scope>NUCLEOTIDE SEQUENCE</scope>
    <source>
        <strain evidence="1">S2052</strain>
    </source>
</reference>
<proteinExistence type="predicted"/>
<evidence type="ECO:0000313" key="1">
    <source>
        <dbReference type="EMBL" id="KJY76176.1"/>
    </source>
</evidence>
<dbReference type="PROSITE" id="PS51257">
    <property type="entry name" value="PROKAR_LIPOPROTEIN"/>
    <property type="match status" value="1"/>
</dbReference>
<dbReference type="RefSeq" id="WP_045985320.1">
    <property type="nucleotide sequence ID" value="NZ_CP063051.1"/>
</dbReference>
<dbReference type="Pfam" id="PF09619">
    <property type="entry name" value="YscW"/>
    <property type="match status" value="1"/>
</dbReference>
<sequence>MKKALMLFVSVVLGMTLLGCQSPQKVEGEVEMTAVSGTVAYRQFIALPDSALVTVTLQDISLADAPATVIAKHRFETGGTQVPFKFDLAFDPRKIKPHHTYSVSARIEVDGQLRFISDTVYPVITDQNQTSHVDLVLVGVSH</sequence>
<protein>
    <submittedName>
        <fullName evidence="1">Lipo-like protein</fullName>
    </submittedName>
</protein>
<dbReference type="InterPro" id="IPR039366">
    <property type="entry name" value="Pilotin"/>
</dbReference>
<accession>A0A837GBK3</accession>
<gene>
    <name evidence="1" type="ORF">TW71_06280</name>
</gene>